<dbReference type="Gene3D" id="3.40.50.10140">
    <property type="entry name" value="Toll/interleukin-1 receptor homology (TIR) domain"/>
    <property type="match status" value="1"/>
</dbReference>
<name>A0A2P5D2A4_PARAD</name>
<keyword evidence="1" id="KW-0433">Leucine-rich repeat</keyword>
<dbReference type="PANTHER" id="PTHR11017:SF385">
    <property type="entry name" value="DISEASE RESISTANCE PROTEIN (TIR-NBS-LRR CLASS)-RELATED"/>
    <property type="match status" value="1"/>
</dbReference>
<dbReference type="Pfam" id="PF01582">
    <property type="entry name" value="TIR"/>
    <property type="match status" value="1"/>
</dbReference>
<dbReference type="Pfam" id="PF23282">
    <property type="entry name" value="WHD_ROQ1"/>
    <property type="match status" value="1"/>
</dbReference>
<dbReference type="InterPro" id="IPR044974">
    <property type="entry name" value="Disease_R_plants"/>
</dbReference>
<dbReference type="FunFam" id="3.40.50.10140:FF:000007">
    <property type="entry name" value="Disease resistance protein (TIR-NBS-LRR class)"/>
    <property type="match status" value="1"/>
</dbReference>
<dbReference type="PROSITE" id="PS51450">
    <property type="entry name" value="LRR"/>
    <property type="match status" value="1"/>
</dbReference>
<dbReference type="InterPro" id="IPR001611">
    <property type="entry name" value="Leu-rich_rpt"/>
</dbReference>
<dbReference type="Pfam" id="PF00931">
    <property type="entry name" value="NB-ARC"/>
    <property type="match status" value="1"/>
</dbReference>
<evidence type="ECO:0000256" key="3">
    <source>
        <dbReference type="ARBA" id="ARBA00022821"/>
    </source>
</evidence>
<dbReference type="PRINTS" id="PR00364">
    <property type="entry name" value="DISEASERSIST"/>
</dbReference>
<dbReference type="SUPFAM" id="SSF52200">
    <property type="entry name" value="Toll/Interleukin receptor TIR domain"/>
    <property type="match status" value="1"/>
</dbReference>
<dbReference type="SUPFAM" id="SSF52540">
    <property type="entry name" value="P-loop containing nucleoside triphosphate hydrolases"/>
    <property type="match status" value="1"/>
</dbReference>
<dbReference type="GO" id="GO:0007165">
    <property type="term" value="P:signal transduction"/>
    <property type="evidence" value="ECO:0007669"/>
    <property type="project" value="InterPro"/>
</dbReference>
<dbReference type="GO" id="GO:0051707">
    <property type="term" value="P:response to other organism"/>
    <property type="evidence" value="ECO:0007669"/>
    <property type="project" value="UniProtKB-ARBA"/>
</dbReference>
<keyword evidence="3" id="KW-0611">Plant defense</keyword>
<evidence type="ECO:0000313" key="6">
    <source>
        <dbReference type="EMBL" id="PON67439.1"/>
    </source>
</evidence>
<dbReference type="InterPro" id="IPR032675">
    <property type="entry name" value="LRR_dom_sf"/>
</dbReference>
<dbReference type="Gene3D" id="3.40.50.300">
    <property type="entry name" value="P-loop containing nucleotide triphosphate hydrolases"/>
    <property type="match status" value="1"/>
</dbReference>
<gene>
    <name evidence="6" type="primary">PanTNL3</name>
    <name evidence="6" type="ORF">PanWU01x14_102420</name>
</gene>
<keyword evidence="4" id="KW-0520">NAD</keyword>
<dbReference type="GO" id="GO:0043531">
    <property type="term" value="F:ADP binding"/>
    <property type="evidence" value="ECO:0007669"/>
    <property type="project" value="InterPro"/>
</dbReference>
<accession>A0A2P5D2A4</accession>
<dbReference type="Pfam" id="PF23598">
    <property type="entry name" value="LRR_14"/>
    <property type="match status" value="1"/>
</dbReference>
<dbReference type="InterPro" id="IPR035897">
    <property type="entry name" value="Toll_tir_struct_dom_sf"/>
</dbReference>
<evidence type="ECO:0000256" key="2">
    <source>
        <dbReference type="ARBA" id="ARBA00022737"/>
    </source>
</evidence>
<proteinExistence type="predicted"/>
<organism evidence="6 7">
    <name type="scientific">Parasponia andersonii</name>
    <name type="common">Sponia andersonii</name>
    <dbReference type="NCBI Taxonomy" id="3476"/>
    <lineage>
        <taxon>Eukaryota</taxon>
        <taxon>Viridiplantae</taxon>
        <taxon>Streptophyta</taxon>
        <taxon>Embryophyta</taxon>
        <taxon>Tracheophyta</taxon>
        <taxon>Spermatophyta</taxon>
        <taxon>Magnoliopsida</taxon>
        <taxon>eudicotyledons</taxon>
        <taxon>Gunneridae</taxon>
        <taxon>Pentapetalae</taxon>
        <taxon>rosids</taxon>
        <taxon>fabids</taxon>
        <taxon>Rosales</taxon>
        <taxon>Cannabaceae</taxon>
        <taxon>Parasponia</taxon>
    </lineage>
</organism>
<keyword evidence="7" id="KW-1185">Reference proteome</keyword>
<dbReference type="InterPro" id="IPR042197">
    <property type="entry name" value="Apaf_helical"/>
</dbReference>
<dbReference type="OrthoDB" id="1188828at2759"/>
<evidence type="ECO:0000259" key="5">
    <source>
        <dbReference type="PROSITE" id="PS50104"/>
    </source>
</evidence>
<dbReference type="InterPro" id="IPR003591">
    <property type="entry name" value="Leu-rich_rpt_typical-subtyp"/>
</dbReference>
<dbReference type="SMART" id="SM00255">
    <property type="entry name" value="TIR"/>
    <property type="match status" value="1"/>
</dbReference>
<dbReference type="PROSITE" id="PS50104">
    <property type="entry name" value="TIR"/>
    <property type="match status" value="1"/>
</dbReference>
<dbReference type="InterPro" id="IPR000157">
    <property type="entry name" value="TIR_dom"/>
</dbReference>
<feature type="domain" description="TIR" evidence="5">
    <location>
        <begin position="19"/>
        <end position="180"/>
    </location>
</feature>
<dbReference type="Gene3D" id="1.10.8.430">
    <property type="entry name" value="Helical domain of apoptotic protease-activating factors"/>
    <property type="match status" value="1"/>
</dbReference>
<dbReference type="Gene3D" id="3.80.10.10">
    <property type="entry name" value="Ribonuclease Inhibitor"/>
    <property type="match status" value="4"/>
</dbReference>
<dbReference type="SMART" id="SM00369">
    <property type="entry name" value="LRR_TYP"/>
    <property type="match status" value="5"/>
</dbReference>
<evidence type="ECO:0000256" key="4">
    <source>
        <dbReference type="ARBA" id="ARBA00023027"/>
    </source>
</evidence>
<dbReference type="EMBL" id="JXTB01000071">
    <property type="protein sequence ID" value="PON67439.1"/>
    <property type="molecule type" value="Genomic_DNA"/>
</dbReference>
<dbReference type="GO" id="GO:0006952">
    <property type="term" value="P:defense response"/>
    <property type="evidence" value="ECO:0007669"/>
    <property type="project" value="UniProtKB-KW"/>
</dbReference>
<dbReference type="Proteomes" id="UP000237105">
    <property type="component" value="Unassembled WGS sequence"/>
</dbReference>
<reference evidence="7" key="1">
    <citation type="submission" date="2016-06" db="EMBL/GenBank/DDBJ databases">
        <title>Parallel loss of symbiosis genes in relatives of nitrogen-fixing non-legume Parasponia.</title>
        <authorList>
            <person name="Van Velzen R."/>
            <person name="Holmer R."/>
            <person name="Bu F."/>
            <person name="Rutten L."/>
            <person name="Van Zeijl A."/>
            <person name="Liu W."/>
            <person name="Santuari L."/>
            <person name="Cao Q."/>
            <person name="Sharma T."/>
            <person name="Shen D."/>
            <person name="Roswanjaya Y."/>
            <person name="Wardhani T."/>
            <person name="Kalhor M.S."/>
            <person name="Jansen J."/>
            <person name="Van den Hoogen J."/>
            <person name="Gungor B."/>
            <person name="Hartog M."/>
            <person name="Hontelez J."/>
            <person name="Verver J."/>
            <person name="Yang W.-C."/>
            <person name="Schijlen E."/>
            <person name="Repin R."/>
            <person name="Schilthuizen M."/>
            <person name="Schranz E."/>
            <person name="Heidstra R."/>
            <person name="Miyata K."/>
            <person name="Fedorova E."/>
            <person name="Kohlen W."/>
            <person name="Bisseling T."/>
            <person name="Smit S."/>
            <person name="Geurts R."/>
        </authorList>
    </citation>
    <scope>NUCLEOTIDE SEQUENCE [LARGE SCALE GENOMIC DNA]</scope>
    <source>
        <strain evidence="7">cv. WU1-14</strain>
    </source>
</reference>
<evidence type="ECO:0000313" key="7">
    <source>
        <dbReference type="Proteomes" id="UP000237105"/>
    </source>
</evidence>
<sequence length="1367" mass="153795">MPNGDDAFSTSLAAVAFRLRWDVFLSFRGEDTRHGFVKILYESLDKKGVRAFRDDDGLNRGDEIAPSLLEAIDDSAAAIVVLSPRYAESRWCLEELAKICECPNKLILPVFHRVDPSDVRRQNGPFEEHFRVHEQKSQNDKVLRWRRAMEKVGGTAGWVFKDSEELQIVQSLVKKVLNAISNTPMSLAPYTVGLDSRIEELVKLVDVKSNGVRVLGFHGMGGVGKTTLAKALFNKLVGHFELHSFIPNMGEVSGHLDGQILLQNKLIHDLSNGSYPPVNDVREGFTAIKRVVNEKRVLVVLDDVEHVSHLNALMSEKEWFYEGSRIIITTRDTEVLLENLVDLKYEVRELNRSQALQLFSYHALRREKPPEKFLNLSEQIVSLTGNLPLALEVFGSMLFDKRRIEEWNDAIRKLKEIRPANLQDVLKISYSALDEQEKCIFLDIACLLVKMDMDRDYAIDIMKGCGFEAEIAISVLAAKSLVKITQDNTLWMHDQVRDMGRQIVKHEAVVDPCMRSRLWNRDEIMTVFLNDKPGKSTQGIVLDFKKKSIVKDPDGSRISRNSLRNNPNFTNAVSYFKERCKEYRNNQAEKSSEVKICTKPLRTMANLRLLETNYVNLEGKLKFPANLKWLQWKGCPLKHLPSDFCALGLAVLDLSDSKIKRVWGRYNKNMADNLMVLNLHGCFNLAAIPNLSGNRKLEKLILGYCVSLTKMDEHIGNMNTLIHLNLRGCSELNKLPTDVSGLKQLQDLILSGCSKLEELPENIGSMKSLKELLLDETAIKNLPESIFRLTLLEKLSLNRCSNLKRLPLCIGKLCSLKELSLNGSGLEELQDSIGSLANLEILSVMWCTSLSVLPDSIGSLKLLTELLILASPIKELPDCVGTLPNLKELSMGKGQFLSTLPRSIEGLHSLVELQIEETSITHLPDQIGTLKSLKKLDLLKCRSLRSLPESIGGMLSLNTLIIYEAKIRELPESVGLLENLTMLKLTFCRELLKLPASIGKLKFLYRLLMEDTAVTELPESFGMLSSLIDLYVSKKHNAPKTSAISISQEGVFFPTSFSNLSSLRILDARARNISGKIPDDFEELASLEILNLGYNHFFSLPSSLRGLSTLKQLLLPHCSELRSLPPLPSSLLEVNVAHCIALESISDLSNLENLEELNLTNCEKVEDIPGLECLKSLKRLYMNCCHTCSSVARKRLAKGSFRKIRNLSMPGSKIPDWFSQDVVTFSERKNRAIKGVIIGVVVSLNHQIQDDLRDHLPGIVDIQANILKQDFPIFTTALNLGGVPNRSEDQVHLCRFLDHQPLVSQLKNGYKILVTKTDSPRMKGVELKKWGLFLIYEGDDDYEGDEKTLSGSQQSISEKLAKFFGTY</sequence>
<comment type="caution">
    <text evidence="6">The sequence shown here is derived from an EMBL/GenBank/DDBJ whole genome shotgun (WGS) entry which is preliminary data.</text>
</comment>
<dbReference type="InterPro" id="IPR002182">
    <property type="entry name" value="NB-ARC"/>
</dbReference>
<dbReference type="SUPFAM" id="SSF52058">
    <property type="entry name" value="L domain-like"/>
    <property type="match status" value="2"/>
</dbReference>
<protein>
    <submittedName>
        <fullName evidence="6">TIR-NBS-LRR-like protein</fullName>
    </submittedName>
</protein>
<dbReference type="InterPro" id="IPR058192">
    <property type="entry name" value="WHD_ROQ1-like"/>
</dbReference>
<evidence type="ECO:0000256" key="1">
    <source>
        <dbReference type="ARBA" id="ARBA00022614"/>
    </source>
</evidence>
<keyword evidence="2" id="KW-0677">Repeat</keyword>
<dbReference type="PANTHER" id="PTHR11017">
    <property type="entry name" value="LEUCINE-RICH REPEAT-CONTAINING PROTEIN"/>
    <property type="match status" value="1"/>
</dbReference>
<dbReference type="InterPro" id="IPR055414">
    <property type="entry name" value="LRR_R13L4/SHOC2-like"/>
</dbReference>
<dbReference type="InterPro" id="IPR027417">
    <property type="entry name" value="P-loop_NTPase"/>
</dbReference>